<dbReference type="Pfam" id="PF00534">
    <property type="entry name" value="Glycos_transf_1"/>
    <property type="match status" value="1"/>
</dbReference>
<keyword evidence="1 4" id="KW-0808">Transferase</keyword>
<dbReference type="Gene3D" id="3.40.50.2000">
    <property type="entry name" value="Glycogen Phosphorylase B"/>
    <property type="match status" value="2"/>
</dbReference>
<reference evidence="4 5" key="1">
    <citation type="submission" date="2024-02" db="EMBL/GenBank/DDBJ databases">
        <title>Expansion and revision of Xanthobacter and proposal of Roseixanthobacter gen. nov.</title>
        <authorList>
            <person name="Soltysiak M.P.M."/>
            <person name="Jalihal A."/>
            <person name="Ory A."/>
            <person name="Chrisophersen C."/>
            <person name="Lee A.D."/>
            <person name="Boulton J."/>
            <person name="Springer M."/>
        </authorList>
    </citation>
    <scope>NUCLEOTIDE SEQUENCE [LARGE SCALE GENOMIC DNA]</scope>
    <source>
        <strain evidence="4 5">23A</strain>
    </source>
</reference>
<organism evidence="4 5">
    <name type="scientific">Xanthobacter oligotrophicus</name>
    <dbReference type="NCBI Taxonomy" id="2607286"/>
    <lineage>
        <taxon>Bacteria</taxon>
        <taxon>Pseudomonadati</taxon>
        <taxon>Pseudomonadota</taxon>
        <taxon>Alphaproteobacteria</taxon>
        <taxon>Hyphomicrobiales</taxon>
        <taxon>Xanthobacteraceae</taxon>
        <taxon>Xanthobacter</taxon>
    </lineage>
</organism>
<evidence type="ECO:0000259" key="2">
    <source>
        <dbReference type="Pfam" id="PF00534"/>
    </source>
</evidence>
<evidence type="ECO:0000313" key="4">
    <source>
        <dbReference type="EMBL" id="MFG1374710.1"/>
    </source>
</evidence>
<comment type="caution">
    <text evidence="4">The sequence shown here is derived from an EMBL/GenBank/DDBJ whole genome shotgun (WGS) entry which is preliminary data.</text>
</comment>
<dbReference type="InterPro" id="IPR001296">
    <property type="entry name" value="Glyco_trans_1"/>
</dbReference>
<gene>
    <name evidence="4" type="ORF">V5F32_21240</name>
</gene>
<dbReference type="CDD" id="cd03801">
    <property type="entry name" value="GT4_PimA-like"/>
    <property type="match status" value="1"/>
</dbReference>
<dbReference type="PANTHER" id="PTHR46401:SF2">
    <property type="entry name" value="GLYCOSYLTRANSFERASE WBBK-RELATED"/>
    <property type="match status" value="1"/>
</dbReference>
<keyword evidence="5" id="KW-1185">Reference proteome</keyword>
<dbReference type="GO" id="GO:0016757">
    <property type="term" value="F:glycosyltransferase activity"/>
    <property type="evidence" value="ECO:0007669"/>
    <property type="project" value="UniProtKB-KW"/>
</dbReference>
<dbReference type="RefSeq" id="WP_393994324.1">
    <property type="nucleotide sequence ID" value="NZ_JBAFVH010000015.1"/>
</dbReference>
<name>A0ABW7A112_9HYPH</name>
<dbReference type="EMBL" id="JBAFVH010000015">
    <property type="protein sequence ID" value="MFG1374710.1"/>
    <property type="molecule type" value="Genomic_DNA"/>
</dbReference>
<dbReference type="Proteomes" id="UP001604002">
    <property type="component" value="Unassembled WGS sequence"/>
</dbReference>
<protein>
    <submittedName>
        <fullName evidence="4">Glycosyltransferase family 4 protein</fullName>
        <ecNumber evidence="4">2.4.-.-</ecNumber>
    </submittedName>
</protein>
<dbReference type="InterPro" id="IPR028098">
    <property type="entry name" value="Glyco_trans_4-like_N"/>
</dbReference>
<dbReference type="Pfam" id="PF13439">
    <property type="entry name" value="Glyco_transf_4"/>
    <property type="match status" value="1"/>
</dbReference>
<dbReference type="EC" id="2.4.-.-" evidence="4"/>
<proteinExistence type="predicted"/>
<dbReference type="PANTHER" id="PTHR46401">
    <property type="entry name" value="GLYCOSYLTRANSFERASE WBBK-RELATED"/>
    <property type="match status" value="1"/>
</dbReference>
<dbReference type="SUPFAM" id="SSF53756">
    <property type="entry name" value="UDP-Glycosyltransferase/glycogen phosphorylase"/>
    <property type="match status" value="1"/>
</dbReference>
<feature type="domain" description="Glycosyltransferase subfamily 4-like N-terminal" evidence="3">
    <location>
        <begin position="54"/>
        <end position="153"/>
    </location>
</feature>
<evidence type="ECO:0000256" key="1">
    <source>
        <dbReference type="ARBA" id="ARBA00022679"/>
    </source>
</evidence>
<feature type="domain" description="Glycosyl transferase family 1" evidence="2">
    <location>
        <begin position="161"/>
        <end position="320"/>
    </location>
</feature>
<evidence type="ECO:0000313" key="5">
    <source>
        <dbReference type="Proteomes" id="UP001604002"/>
    </source>
</evidence>
<evidence type="ECO:0000259" key="3">
    <source>
        <dbReference type="Pfam" id="PF13439"/>
    </source>
</evidence>
<accession>A0ABW7A112</accession>
<keyword evidence="4" id="KW-0328">Glycosyltransferase</keyword>
<sequence length="347" mass="35920">MPVAFVHPGPLDTPTGGYAYDRRVIAELQATGLDIAPLSLDGAFPTPTGAEVDAALARLAATAPDTILLGDGLAFGALPADRLKALGRRLVALVHHPLALETGLSSELAEHLFQSEKTVLNAADAVITVSPETGRTLVARYGVAPERLTLAVPGTEPMARVPADGEPPRLIAVGSLTPRKGYDILFDALDRIADLDFTLAIAGASHLDPPTSEMVAARAAAAPRGNIRLLGQLDRADLDAAYGQADIFVHPSLYEGYGMVLAEAMRRGLPVVCTTGGAAGETVPDGAGLKVPPGDAAAFAYALRSLIADPARRRAFADAAFSAGQELPSWADTAATIGRVLAKTSRT</sequence>